<evidence type="ECO:0000256" key="1">
    <source>
        <dbReference type="ARBA" id="ARBA00004141"/>
    </source>
</evidence>
<keyword evidence="4 6" id="KW-1133">Transmembrane helix</keyword>
<comment type="caution">
    <text evidence="8">The sequence shown here is derived from an EMBL/GenBank/DDBJ whole genome shotgun (WGS) entry which is preliminary data.</text>
</comment>
<dbReference type="GO" id="GO:0022857">
    <property type="term" value="F:transmembrane transporter activity"/>
    <property type="evidence" value="ECO:0007669"/>
    <property type="project" value="InterPro"/>
</dbReference>
<gene>
    <name evidence="8" type="ORF">PYX00_007425</name>
</gene>
<feature type="transmembrane region" description="Helical" evidence="6">
    <location>
        <begin position="108"/>
        <end position="134"/>
    </location>
</feature>
<dbReference type="PANTHER" id="PTHR16172">
    <property type="entry name" value="MAJOR FACILITATOR SUPERFAMILY DOMAIN-CONTAINING PROTEIN 6-LIKE"/>
    <property type="match status" value="1"/>
</dbReference>
<feature type="transmembrane region" description="Helical" evidence="6">
    <location>
        <begin position="36"/>
        <end position="56"/>
    </location>
</feature>
<evidence type="ECO:0000256" key="5">
    <source>
        <dbReference type="ARBA" id="ARBA00023136"/>
    </source>
</evidence>
<evidence type="ECO:0000256" key="3">
    <source>
        <dbReference type="ARBA" id="ARBA00022692"/>
    </source>
</evidence>
<dbReference type="GO" id="GO:0016020">
    <property type="term" value="C:membrane"/>
    <property type="evidence" value="ECO:0007669"/>
    <property type="project" value="UniProtKB-SubCell"/>
</dbReference>
<feature type="transmembrane region" description="Helical" evidence="6">
    <location>
        <begin position="68"/>
        <end position="87"/>
    </location>
</feature>
<sequence>MSLAMIAFNVANSVSDAICFDILGEDGQNSYGKQRVWGAAGFGLTALIGGFGMDFYSEHDIKNYTPAFILVLFFTLIDLLCCTKLRLPKMMSSENILKDVTKILKNRRIIIFLGFTTLAGILDSFIIYFLFWFLEDMAEETGQESSIKLLEGLTVAAETLGSEILFFPLSGKILDMIGYNHSFTICFLNYALRLGLISLIPSPWWILSIELFMQGPTYALTYTVIVAYANAVSPPGTSATMQGLVAGMDDGLGYAIGSLLGGFLYKATGGRRAFQYYSLLSLICSAAHFLIHRFYFTSDGEN</sequence>
<evidence type="ECO:0000256" key="4">
    <source>
        <dbReference type="ARBA" id="ARBA00022989"/>
    </source>
</evidence>
<dbReference type="InterPro" id="IPR036259">
    <property type="entry name" value="MFS_trans_sf"/>
</dbReference>
<evidence type="ECO:0000313" key="8">
    <source>
        <dbReference type="EMBL" id="KAL0269816.1"/>
    </source>
</evidence>
<dbReference type="InterPro" id="IPR051717">
    <property type="entry name" value="MFS_MFSD6"/>
</dbReference>
<feature type="domain" description="Major facilitator superfamily (MFS) profile" evidence="7">
    <location>
        <begin position="109"/>
        <end position="302"/>
    </location>
</feature>
<comment type="similarity">
    <text evidence="2">Belongs to the major facilitator superfamily. MFSD6 family.</text>
</comment>
<dbReference type="InterPro" id="IPR024989">
    <property type="entry name" value="MFS_assoc_dom"/>
</dbReference>
<accession>A0AAW2HJZ1</accession>
<evidence type="ECO:0000256" key="2">
    <source>
        <dbReference type="ARBA" id="ARBA00005241"/>
    </source>
</evidence>
<feature type="transmembrane region" description="Helical" evidence="6">
    <location>
        <begin position="204"/>
        <end position="231"/>
    </location>
</feature>
<dbReference type="Gene3D" id="1.20.1250.20">
    <property type="entry name" value="MFS general substrate transporter like domains"/>
    <property type="match status" value="1"/>
</dbReference>
<keyword evidence="3 6" id="KW-0812">Transmembrane</keyword>
<dbReference type="InterPro" id="IPR020846">
    <property type="entry name" value="MFS_dom"/>
</dbReference>
<name>A0AAW2HJZ1_9NEOP</name>
<protein>
    <recommendedName>
        <fullName evidence="7">Major facilitator superfamily (MFS) profile domain-containing protein</fullName>
    </recommendedName>
</protein>
<evidence type="ECO:0000256" key="6">
    <source>
        <dbReference type="SAM" id="Phobius"/>
    </source>
</evidence>
<evidence type="ECO:0000259" key="7">
    <source>
        <dbReference type="PROSITE" id="PS50850"/>
    </source>
</evidence>
<reference evidence="8" key="1">
    <citation type="journal article" date="2024" name="Gigascience">
        <title>Chromosome-level genome of the poultry shaft louse Menopon gallinae provides insight into the host-switching and adaptive evolution of parasitic lice.</title>
        <authorList>
            <person name="Xu Y."/>
            <person name="Ma L."/>
            <person name="Liu S."/>
            <person name="Liang Y."/>
            <person name="Liu Q."/>
            <person name="He Z."/>
            <person name="Tian L."/>
            <person name="Duan Y."/>
            <person name="Cai W."/>
            <person name="Li H."/>
            <person name="Song F."/>
        </authorList>
    </citation>
    <scope>NUCLEOTIDE SEQUENCE</scope>
    <source>
        <strain evidence="8">Cailab_2023a</strain>
    </source>
</reference>
<comment type="subcellular location">
    <subcellularLocation>
        <location evidence="1">Membrane</location>
        <topology evidence="1">Multi-pass membrane protein</topology>
    </subcellularLocation>
</comment>
<organism evidence="8">
    <name type="scientific">Menopon gallinae</name>
    <name type="common">poultry shaft louse</name>
    <dbReference type="NCBI Taxonomy" id="328185"/>
    <lineage>
        <taxon>Eukaryota</taxon>
        <taxon>Metazoa</taxon>
        <taxon>Ecdysozoa</taxon>
        <taxon>Arthropoda</taxon>
        <taxon>Hexapoda</taxon>
        <taxon>Insecta</taxon>
        <taxon>Pterygota</taxon>
        <taxon>Neoptera</taxon>
        <taxon>Paraneoptera</taxon>
        <taxon>Psocodea</taxon>
        <taxon>Troctomorpha</taxon>
        <taxon>Phthiraptera</taxon>
        <taxon>Amblycera</taxon>
        <taxon>Menoponidae</taxon>
        <taxon>Menopon</taxon>
    </lineage>
</organism>
<dbReference type="Pfam" id="PF12832">
    <property type="entry name" value="MFS_1_like"/>
    <property type="match status" value="1"/>
</dbReference>
<proteinExistence type="inferred from homology"/>
<dbReference type="AlphaFoldDB" id="A0AAW2HJZ1"/>
<feature type="transmembrane region" description="Helical" evidence="6">
    <location>
        <begin position="276"/>
        <end position="296"/>
    </location>
</feature>
<dbReference type="PANTHER" id="PTHR16172:SF37">
    <property type="entry name" value="RE36877P"/>
    <property type="match status" value="1"/>
</dbReference>
<feature type="transmembrane region" description="Helical" evidence="6">
    <location>
        <begin position="251"/>
        <end position="269"/>
    </location>
</feature>
<dbReference type="EMBL" id="JARGDH010000004">
    <property type="protein sequence ID" value="KAL0269816.1"/>
    <property type="molecule type" value="Genomic_DNA"/>
</dbReference>
<dbReference type="PROSITE" id="PS50850">
    <property type="entry name" value="MFS"/>
    <property type="match status" value="1"/>
</dbReference>
<feature type="transmembrane region" description="Helical" evidence="6">
    <location>
        <begin position="173"/>
        <end position="192"/>
    </location>
</feature>
<keyword evidence="5 6" id="KW-0472">Membrane</keyword>
<dbReference type="SUPFAM" id="SSF103473">
    <property type="entry name" value="MFS general substrate transporter"/>
    <property type="match status" value="1"/>
</dbReference>